<name>A0A0A8ZXT8_ARUDO</name>
<reference evidence="1" key="2">
    <citation type="journal article" date="2015" name="Data Brief">
        <title>Shoot transcriptome of the giant reed, Arundo donax.</title>
        <authorList>
            <person name="Barrero R.A."/>
            <person name="Guerrero F.D."/>
            <person name="Moolhuijzen P."/>
            <person name="Goolsby J.A."/>
            <person name="Tidwell J."/>
            <person name="Bellgard S.E."/>
            <person name="Bellgard M.I."/>
        </authorList>
    </citation>
    <scope>NUCLEOTIDE SEQUENCE</scope>
    <source>
        <tissue evidence="1">Shoot tissue taken approximately 20 cm above the soil surface</tissue>
    </source>
</reference>
<reference evidence="1" key="1">
    <citation type="submission" date="2014-09" db="EMBL/GenBank/DDBJ databases">
        <authorList>
            <person name="Magalhaes I.L.F."/>
            <person name="Oliveira U."/>
            <person name="Santos F.R."/>
            <person name="Vidigal T.H.D.A."/>
            <person name="Brescovit A.D."/>
            <person name="Santos A.J."/>
        </authorList>
    </citation>
    <scope>NUCLEOTIDE SEQUENCE</scope>
    <source>
        <tissue evidence="1">Shoot tissue taken approximately 20 cm above the soil surface</tissue>
    </source>
</reference>
<dbReference type="EMBL" id="GBRH01254269">
    <property type="protein sequence ID" value="JAD43626.1"/>
    <property type="molecule type" value="Transcribed_RNA"/>
</dbReference>
<dbReference type="AlphaFoldDB" id="A0A0A8ZXT8"/>
<proteinExistence type="predicted"/>
<sequence length="34" mass="3804">MKISNFASPDLSVLAKLSEKSPSMQSVPRQARHY</sequence>
<protein>
    <submittedName>
        <fullName evidence="1">Uncharacterized protein</fullName>
    </submittedName>
</protein>
<accession>A0A0A8ZXT8</accession>
<organism evidence="1">
    <name type="scientific">Arundo donax</name>
    <name type="common">Giant reed</name>
    <name type="synonym">Donax arundinaceus</name>
    <dbReference type="NCBI Taxonomy" id="35708"/>
    <lineage>
        <taxon>Eukaryota</taxon>
        <taxon>Viridiplantae</taxon>
        <taxon>Streptophyta</taxon>
        <taxon>Embryophyta</taxon>
        <taxon>Tracheophyta</taxon>
        <taxon>Spermatophyta</taxon>
        <taxon>Magnoliopsida</taxon>
        <taxon>Liliopsida</taxon>
        <taxon>Poales</taxon>
        <taxon>Poaceae</taxon>
        <taxon>PACMAD clade</taxon>
        <taxon>Arundinoideae</taxon>
        <taxon>Arundineae</taxon>
        <taxon>Arundo</taxon>
    </lineage>
</organism>
<evidence type="ECO:0000313" key="1">
    <source>
        <dbReference type="EMBL" id="JAD43626.1"/>
    </source>
</evidence>